<evidence type="ECO:0000313" key="2">
    <source>
        <dbReference type="EMBL" id="ETI28815.1"/>
    </source>
</evidence>
<accession>V9DPK0</accession>
<dbReference type="EMBL" id="KB822697">
    <property type="protein sequence ID" value="ETI28815.1"/>
    <property type="molecule type" value="Genomic_DNA"/>
</dbReference>
<dbReference type="VEuPathDB" id="FungiDB:G647_01267"/>
<proteinExistence type="predicted"/>
<dbReference type="RefSeq" id="XP_008722889.1">
    <property type="nucleotide sequence ID" value="XM_008724667.1"/>
</dbReference>
<dbReference type="Proteomes" id="UP000030678">
    <property type="component" value="Unassembled WGS sequence"/>
</dbReference>
<organism evidence="2 3">
    <name type="scientific">Cladophialophora carrionii CBS 160.54</name>
    <dbReference type="NCBI Taxonomy" id="1279043"/>
    <lineage>
        <taxon>Eukaryota</taxon>
        <taxon>Fungi</taxon>
        <taxon>Dikarya</taxon>
        <taxon>Ascomycota</taxon>
        <taxon>Pezizomycotina</taxon>
        <taxon>Eurotiomycetes</taxon>
        <taxon>Chaetothyriomycetidae</taxon>
        <taxon>Chaetothyriales</taxon>
        <taxon>Herpotrichiellaceae</taxon>
        <taxon>Cladophialophora</taxon>
    </lineage>
</organism>
<dbReference type="AlphaFoldDB" id="V9DPK0"/>
<gene>
    <name evidence="2" type="ORF">G647_01267</name>
</gene>
<sequence length="159" mass="17011">MGQDRSVHKAGSRSERLKSSPPLVSEVDTPLEDAEREVLLRAVVGLVPLLGAGLELDEVAMRDEAAAGGLLDDDTCAVMMVLMTVTNVVDDQSTVLVNVENTSEKEVESDSPKLEELDIVEVDDPGDIVEAEPVGWDDVEVVLVEPDGEVVVDVKADCD</sequence>
<feature type="region of interest" description="Disordered" evidence="1">
    <location>
        <begin position="1"/>
        <end position="29"/>
    </location>
</feature>
<evidence type="ECO:0000313" key="3">
    <source>
        <dbReference type="Proteomes" id="UP000030678"/>
    </source>
</evidence>
<dbReference type="HOGENOM" id="CLU_1660541_0_0_1"/>
<reference evidence="2 3" key="1">
    <citation type="submission" date="2013-03" db="EMBL/GenBank/DDBJ databases">
        <title>The Genome Sequence of Cladophialophora carrionii CBS 160.54.</title>
        <authorList>
            <consortium name="The Broad Institute Genomics Platform"/>
            <person name="Cuomo C."/>
            <person name="de Hoog S."/>
            <person name="Gorbushina A."/>
            <person name="Walker B."/>
            <person name="Young S.K."/>
            <person name="Zeng Q."/>
            <person name="Gargeya S."/>
            <person name="Fitzgerald M."/>
            <person name="Haas B."/>
            <person name="Abouelleil A."/>
            <person name="Allen A.W."/>
            <person name="Alvarado L."/>
            <person name="Arachchi H.M."/>
            <person name="Berlin A.M."/>
            <person name="Chapman S.B."/>
            <person name="Gainer-Dewar J."/>
            <person name="Goldberg J."/>
            <person name="Griggs A."/>
            <person name="Gujja S."/>
            <person name="Hansen M."/>
            <person name="Howarth C."/>
            <person name="Imamovic A."/>
            <person name="Ireland A."/>
            <person name="Larimer J."/>
            <person name="McCowan C."/>
            <person name="Murphy C."/>
            <person name="Pearson M."/>
            <person name="Poon T.W."/>
            <person name="Priest M."/>
            <person name="Roberts A."/>
            <person name="Saif S."/>
            <person name="Shea T."/>
            <person name="Sisk P."/>
            <person name="Sykes S."/>
            <person name="Wortman J."/>
            <person name="Nusbaum C."/>
            <person name="Birren B."/>
        </authorList>
    </citation>
    <scope>NUCLEOTIDE SEQUENCE [LARGE SCALE GENOMIC DNA]</scope>
    <source>
        <strain evidence="2 3">CBS 160.54</strain>
    </source>
</reference>
<protein>
    <submittedName>
        <fullName evidence="2">Uncharacterized protein</fullName>
    </submittedName>
</protein>
<name>V9DPK0_9EURO</name>
<evidence type="ECO:0000256" key="1">
    <source>
        <dbReference type="SAM" id="MobiDB-lite"/>
    </source>
</evidence>
<dbReference type="GeneID" id="19979760"/>